<protein>
    <submittedName>
        <fullName evidence="2">Uncharacterized protein</fullName>
    </submittedName>
</protein>
<name>A0ABT1I193_STRSD</name>
<feature type="compositionally biased region" description="Pro residues" evidence="1">
    <location>
        <begin position="157"/>
        <end position="170"/>
    </location>
</feature>
<proteinExistence type="predicted"/>
<dbReference type="Proteomes" id="UP001205311">
    <property type="component" value="Unassembled WGS sequence"/>
</dbReference>
<organism evidence="2 3">
    <name type="scientific">Streptoalloteichus tenebrarius (strain ATCC 17920 / DSM 40477 / JCM 4838 / CBS 697.72 / NBRC 16177 / NCIMB 11028 / NRRL B-12390 / A12253. 1 / ISP 5477)</name>
    <name type="common">Streptomyces tenebrarius</name>
    <dbReference type="NCBI Taxonomy" id="1933"/>
    <lineage>
        <taxon>Bacteria</taxon>
        <taxon>Bacillati</taxon>
        <taxon>Actinomycetota</taxon>
        <taxon>Actinomycetes</taxon>
        <taxon>Pseudonocardiales</taxon>
        <taxon>Pseudonocardiaceae</taxon>
        <taxon>Streptoalloteichus</taxon>
    </lineage>
</organism>
<feature type="region of interest" description="Disordered" evidence="1">
    <location>
        <begin position="291"/>
        <end position="402"/>
    </location>
</feature>
<evidence type="ECO:0000313" key="3">
    <source>
        <dbReference type="Proteomes" id="UP001205311"/>
    </source>
</evidence>
<dbReference type="InterPro" id="IPR036170">
    <property type="entry name" value="YezG-like_sf"/>
</dbReference>
<gene>
    <name evidence="2" type="ORF">LX15_005280</name>
</gene>
<evidence type="ECO:0000313" key="2">
    <source>
        <dbReference type="EMBL" id="MCP2261554.1"/>
    </source>
</evidence>
<feature type="region of interest" description="Disordered" evidence="1">
    <location>
        <begin position="138"/>
        <end position="192"/>
    </location>
</feature>
<evidence type="ECO:0000256" key="1">
    <source>
        <dbReference type="SAM" id="MobiDB-lite"/>
    </source>
</evidence>
<comment type="caution">
    <text evidence="2">The sequence shown here is derived from an EMBL/GenBank/DDBJ whole genome shotgun (WGS) entry which is preliminary data.</text>
</comment>
<reference evidence="2 3" key="1">
    <citation type="submission" date="2022-06" db="EMBL/GenBank/DDBJ databases">
        <title>Genomic Encyclopedia of Archaeal and Bacterial Type Strains, Phase II (KMG-II): from individual species to whole genera.</title>
        <authorList>
            <person name="Goeker M."/>
        </authorList>
    </citation>
    <scope>NUCLEOTIDE SEQUENCE [LARGE SCALE GENOMIC DNA]</scope>
    <source>
        <strain evidence="2 3">DSM 40477</strain>
    </source>
</reference>
<sequence>MPPSTQQMVEQQGLLDQIAQTLARSAPGQWRHVSAEFRTVGRHVELSTTVALPEGGTRPLPPPVQVVEMCVVLRRNMYSSGTGSWFTARFLVTPDGRMTNEFDYDTEPKWQNPPPPTAFGEELRAFPRPPERVPTWLHERAAGTPPPPPRGAGAGTVPPPGRPPAEPPPFRAARTFDRPGPDGRPTVQRPPVPADLLPRMLDYLEQAPVVDSLDGFDTDLLAPERTEAVPLVFHTDGVWVWPGAVAYYLRQHRVPPDPGLVEHMVRRGFELPEVDAATEEAARAHLLRLRGAAPKPPAPPGPGPMGPGGSAGPTDSSPRLPTPPAPAPPPPAEPPAAATALVTPLDAEPEPSAPASTDAPQPTRPPAESARPAPPPDLRTSAAPPDSPPTAQEPPTVLARPDGVDAPVEATQWIAPGQQPATPAEPPPAHRPATAVPARTPATSQWIEPGRRSERTRQLRRRVAPAPLGSAVLRELQRLLVVFDADPAAYRLNASEDGAWCLVRENDRWVVFRADAGERRDVAEFADCEPAARYLLGAVLSDMAGAAEATSPGGREAGRDAAAWPEEDPDPVR</sequence>
<dbReference type="RefSeq" id="WP_253672494.1">
    <property type="nucleotide sequence ID" value="NZ_JAMTCP010000044.1"/>
</dbReference>
<feature type="compositionally biased region" description="Low complexity" evidence="1">
    <location>
        <begin position="335"/>
        <end position="346"/>
    </location>
</feature>
<feature type="compositionally biased region" description="Low complexity" evidence="1">
    <location>
        <begin position="431"/>
        <end position="442"/>
    </location>
</feature>
<feature type="compositionally biased region" description="Pro residues" evidence="1">
    <location>
        <begin position="294"/>
        <end position="305"/>
    </location>
</feature>
<feature type="region of interest" description="Disordered" evidence="1">
    <location>
        <begin position="546"/>
        <end position="573"/>
    </location>
</feature>
<dbReference type="SUPFAM" id="SSF160424">
    <property type="entry name" value="BH3703-like"/>
    <property type="match status" value="1"/>
</dbReference>
<feature type="compositionally biased region" description="Pro residues" evidence="1">
    <location>
        <begin position="320"/>
        <end position="334"/>
    </location>
</feature>
<dbReference type="EMBL" id="JAMTCP010000044">
    <property type="protein sequence ID" value="MCP2261554.1"/>
    <property type="molecule type" value="Genomic_DNA"/>
</dbReference>
<feature type="region of interest" description="Disordered" evidence="1">
    <location>
        <begin position="417"/>
        <end position="442"/>
    </location>
</feature>
<keyword evidence="3" id="KW-1185">Reference proteome</keyword>
<accession>A0ABT1I193</accession>